<evidence type="ECO:0000313" key="5">
    <source>
        <dbReference type="Proteomes" id="UP000824260"/>
    </source>
</evidence>
<feature type="domain" description="HTH tetR-type" evidence="3">
    <location>
        <begin position="10"/>
        <end position="70"/>
    </location>
</feature>
<reference evidence="4" key="1">
    <citation type="submission" date="2020-10" db="EMBL/GenBank/DDBJ databases">
        <authorList>
            <person name="Gilroy R."/>
        </authorList>
    </citation>
    <scope>NUCLEOTIDE SEQUENCE</scope>
    <source>
        <strain evidence="4">ChiSjej6B24-2974</strain>
    </source>
</reference>
<evidence type="ECO:0000256" key="2">
    <source>
        <dbReference type="PROSITE-ProRule" id="PRU00335"/>
    </source>
</evidence>
<dbReference type="SUPFAM" id="SSF46689">
    <property type="entry name" value="Homeodomain-like"/>
    <property type="match status" value="1"/>
</dbReference>
<dbReference type="EMBL" id="DVFZ01000108">
    <property type="protein sequence ID" value="HIQ83757.1"/>
    <property type="molecule type" value="Genomic_DNA"/>
</dbReference>
<dbReference type="GO" id="GO:0000976">
    <property type="term" value="F:transcription cis-regulatory region binding"/>
    <property type="evidence" value="ECO:0007669"/>
    <property type="project" value="TreeGrafter"/>
</dbReference>
<name>A0A9D0ZNG2_9FIRM</name>
<dbReference type="PANTHER" id="PTHR30055">
    <property type="entry name" value="HTH-TYPE TRANSCRIPTIONAL REGULATOR RUTR"/>
    <property type="match status" value="1"/>
</dbReference>
<sequence length="209" mass="24069">MPKGSPELAKARKEEIIAACEKLYETMSFKEITIRDIGNATTFGRTSVYNYFQTKEEIFLALLQREYEAWTADLMALAALEGPRTRAALADGLAHTLEKRMLLLKIMSMNHFDMEENSREERLVAFKVAYGASLRAVERCLEAFCPEMDAKARQDFLYAFFPFIYGVYPYTAVSDKQRAAMRDAHVDYVYQSVYEITHNFLKLLLRAIP</sequence>
<evidence type="ECO:0000256" key="1">
    <source>
        <dbReference type="ARBA" id="ARBA00023125"/>
    </source>
</evidence>
<dbReference type="GO" id="GO:0003700">
    <property type="term" value="F:DNA-binding transcription factor activity"/>
    <property type="evidence" value="ECO:0007669"/>
    <property type="project" value="TreeGrafter"/>
</dbReference>
<feature type="DNA-binding region" description="H-T-H motif" evidence="2">
    <location>
        <begin position="33"/>
        <end position="52"/>
    </location>
</feature>
<dbReference type="Pfam" id="PF17929">
    <property type="entry name" value="TetR_C_34"/>
    <property type="match status" value="1"/>
</dbReference>
<accession>A0A9D0ZNG2</accession>
<comment type="caution">
    <text evidence="4">The sequence shown here is derived from an EMBL/GenBank/DDBJ whole genome shotgun (WGS) entry which is preliminary data.</text>
</comment>
<organism evidence="4 5">
    <name type="scientific">Candidatus Pullichristensenella stercorigallinarum</name>
    <dbReference type="NCBI Taxonomy" id="2840909"/>
    <lineage>
        <taxon>Bacteria</taxon>
        <taxon>Bacillati</taxon>
        <taxon>Bacillota</taxon>
        <taxon>Clostridia</taxon>
        <taxon>Candidatus Pullichristensenella</taxon>
    </lineage>
</organism>
<dbReference type="InterPro" id="IPR041483">
    <property type="entry name" value="TetR_C_34"/>
</dbReference>
<gene>
    <name evidence="4" type="ORF">IAA52_11735</name>
</gene>
<dbReference type="InterPro" id="IPR001647">
    <property type="entry name" value="HTH_TetR"/>
</dbReference>
<evidence type="ECO:0000259" key="3">
    <source>
        <dbReference type="PROSITE" id="PS50977"/>
    </source>
</evidence>
<dbReference type="AlphaFoldDB" id="A0A9D0ZNG2"/>
<reference evidence="4" key="2">
    <citation type="journal article" date="2021" name="PeerJ">
        <title>Extensive microbial diversity within the chicken gut microbiome revealed by metagenomics and culture.</title>
        <authorList>
            <person name="Gilroy R."/>
            <person name="Ravi A."/>
            <person name="Getino M."/>
            <person name="Pursley I."/>
            <person name="Horton D.L."/>
            <person name="Alikhan N.F."/>
            <person name="Baker D."/>
            <person name="Gharbi K."/>
            <person name="Hall N."/>
            <person name="Watson M."/>
            <person name="Adriaenssens E.M."/>
            <person name="Foster-Nyarko E."/>
            <person name="Jarju S."/>
            <person name="Secka A."/>
            <person name="Antonio M."/>
            <person name="Oren A."/>
            <person name="Chaudhuri R.R."/>
            <person name="La Ragione R."/>
            <person name="Hildebrand F."/>
            <person name="Pallen M.J."/>
        </authorList>
    </citation>
    <scope>NUCLEOTIDE SEQUENCE</scope>
    <source>
        <strain evidence="4">ChiSjej6B24-2974</strain>
    </source>
</reference>
<dbReference type="Proteomes" id="UP000824260">
    <property type="component" value="Unassembled WGS sequence"/>
</dbReference>
<keyword evidence="1 2" id="KW-0238">DNA-binding</keyword>
<proteinExistence type="predicted"/>
<evidence type="ECO:0000313" key="4">
    <source>
        <dbReference type="EMBL" id="HIQ83757.1"/>
    </source>
</evidence>
<dbReference type="Pfam" id="PF00440">
    <property type="entry name" value="TetR_N"/>
    <property type="match status" value="1"/>
</dbReference>
<dbReference type="PROSITE" id="PS50977">
    <property type="entry name" value="HTH_TETR_2"/>
    <property type="match status" value="1"/>
</dbReference>
<protein>
    <submittedName>
        <fullName evidence="4">TetR family transcriptional regulator</fullName>
    </submittedName>
</protein>
<dbReference type="PANTHER" id="PTHR30055:SF178">
    <property type="entry name" value="POSSIBLE TRANSCRIPTIONAL REGULATORY PROTEIN"/>
    <property type="match status" value="1"/>
</dbReference>
<dbReference type="InterPro" id="IPR009057">
    <property type="entry name" value="Homeodomain-like_sf"/>
</dbReference>
<dbReference type="Gene3D" id="1.10.357.10">
    <property type="entry name" value="Tetracycline Repressor, domain 2"/>
    <property type="match status" value="1"/>
</dbReference>
<dbReference type="InterPro" id="IPR050109">
    <property type="entry name" value="HTH-type_TetR-like_transc_reg"/>
</dbReference>